<evidence type="ECO:0000313" key="1">
    <source>
        <dbReference type="EMBL" id="KAL3956792.1"/>
    </source>
</evidence>
<protein>
    <submittedName>
        <fullName evidence="1">Uncharacterized protein</fullName>
    </submittedName>
</protein>
<comment type="caution">
    <text evidence="1">The sequence shown here is derived from an EMBL/GenBank/DDBJ whole genome shotgun (WGS) entry which is preliminary data.</text>
</comment>
<accession>A0ACC4DLT6</accession>
<gene>
    <name evidence="1" type="ORF">ACCO45_009638</name>
</gene>
<organism evidence="1 2">
    <name type="scientific">Purpureocillium lilacinum</name>
    <name type="common">Paecilomyces lilacinus</name>
    <dbReference type="NCBI Taxonomy" id="33203"/>
    <lineage>
        <taxon>Eukaryota</taxon>
        <taxon>Fungi</taxon>
        <taxon>Dikarya</taxon>
        <taxon>Ascomycota</taxon>
        <taxon>Pezizomycotina</taxon>
        <taxon>Sordariomycetes</taxon>
        <taxon>Hypocreomycetidae</taxon>
        <taxon>Hypocreales</taxon>
        <taxon>Ophiocordycipitaceae</taxon>
        <taxon>Purpureocillium</taxon>
    </lineage>
</organism>
<name>A0ACC4DLT6_PURLI</name>
<keyword evidence="2" id="KW-1185">Reference proteome</keyword>
<dbReference type="EMBL" id="JBGNUJ010000008">
    <property type="protein sequence ID" value="KAL3956792.1"/>
    <property type="molecule type" value="Genomic_DNA"/>
</dbReference>
<dbReference type="Proteomes" id="UP001638806">
    <property type="component" value="Unassembled WGS sequence"/>
</dbReference>
<reference evidence="1" key="1">
    <citation type="submission" date="2024-12" db="EMBL/GenBank/DDBJ databases">
        <title>Comparative genomics and development of molecular markers within Purpureocillium lilacinum and among Purpureocillium species.</title>
        <authorList>
            <person name="Yeh Z.-Y."/>
            <person name="Ni N.-T."/>
            <person name="Lo P.-H."/>
            <person name="Mushyakhwo K."/>
            <person name="Lin C.-F."/>
            <person name="Nai Y.-S."/>
        </authorList>
    </citation>
    <scope>NUCLEOTIDE SEQUENCE</scope>
    <source>
        <strain evidence="1">NCHU-NPUST-175</strain>
    </source>
</reference>
<proteinExistence type="predicted"/>
<evidence type="ECO:0000313" key="2">
    <source>
        <dbReference type="Proteomes" id="UP001638806"/>
    </source>
</evidence>
<sequence length="392" mass="43162">MSPQPLLPAYKVLAVAAALRTDGKTPHLTHGTEDKPIQLGQTQIFAVRFEDGDTWAVRIPIHQDGTLSPSFIADLVQDEVDTLLKLNEAGFRWAPKLIGSDSSFDNPLGRPYMVVNWLPGVALEWSSALAAEKRQKVLCQLADIQLNLAQCTSESRSNPSSSDLAQRHLMDIIGSKVSRVMNGTLPEVDLRSCFVLGALVRKAVRAESPLFALTHSNLAAHKIIVDSDYNITGVVDWKLARFRPLEVALKWPRLLAVGRDVADSSSPKDNTSVESVLPYPELAADRQVFLSHLSSLASSDSAHSSLAASMNSILTDPVVDWKNLIIDSCFSKGLHRWMAERSWLIKGLGHDVELIVQDPANRAVDAEIDNFLRSEHEGAFTRDELVEMCKSK</sequence>